<feature type="coiled-coil region" evidence="1">
    <location>
        <begin position="365"/>
        <end position="417"/>
    </location>
</feature>
<evidence type="ECO:0000259" key="2">
    <source>
        <dbReference type="PROSITE" id="PS51737"/>
    </source>
</evidence>
<organism evidence="3 4">
    <name type="scientific">Paenibacillus oleatilyticus</name>
    <dbReference type="NCBI Taxonomy" id="2594886"/>
    <lineage>
        <taxon>Bacteria</taxon>
        <taxon>Bacillati</taxon>
        <taxon>Bacillota</taxon>
        <taxon>Bacilli</taxon>
        <taxon>Bacillales</taxon>
        <taxon>Paenibacillaceae</taxon>
        <taxon>Paenibacillus</taxon>
    </lineage>
</organism>
<dbReference type="Proteomes" id="UP001575622">
    <property type="component" value="Unassembled WGS sequence"/>
</dbReference>
<dbReference type="PANTHER" id="PTHR30461:SF23">
    <property type="entry name" value="DNA RECOMBINASE-RELATED"/>
    <property type="match status" value="1"/>
</dbReference>
<dbReference type="RefSeq" id="WP_373949528.1">
    <property type="nucleotide sequence ID" value="NZ_JBHDLN010000003.1"/>
</dbReference>
<keyword evidence="4" id="KW-1185">Reference proteome</keyword>
<evidence type="ECO:0000256" key="1">
    <source>
        <dbReference type="SAM" id="Coils"/>
    </source>
</evidence>
<dbReference type="Pfam" id="PF07508">
    <property type="entry name" value="Recombinase"/>
    <property type="match status" value="1"/>
</dbReference>
<dbReference type="InterPro" id="IPR038109">
    <property type="entry name" value="DNA_bind_recomb_sf"/>
</dbReference>
<feature type="domain" description="Recombinase" evidence="2">
    <location>
        <begin position="171"/>
        <end position="280"/>
    </location>
</feature>
<dbReference type="InterPro" id="IPR025827">
    <property type="entry name" value="Zn_ribbon_recom_dom"/>
</dbReference>
<accession>A0ABV4UVJ8</accession>
<evidence type="ECO:0000313" key="3">
    <source>
        <dbReference type="EMBL" id="MFB0841845.1"/>
    </source>
</evidence>
<sequence length="492" mass="57163">MVVKARQQEKIKAIGYIRQSDEREDKEDISEQTQLLKIQQFCEFNDWELVAVFKDIDYSGFRISFKKRPGFMEAMEYLKNTPEIQKFVAFNLSRITRRKKDFLAIKDIMGQLEVDICSTAEKLDFGSATGRMVANILADFNEYYSDNLSDITTDNKETNAIKGRWNGGPPPIGLKKQGDIFVEDGDKAIWVKTGFELAKQGYGPYRVAKHLLKKYGVDWDPRRVRYILTNPTYAAMQKWKGKLYPLKGGYHKLVEWEDFLYIQKTLFGKEKAWKGKDDRQLLSSILRCPVCGGKMHSRWTLSKKTRRYMCSRKNLPGGCSSPIVDLPTMNDVVISEIALMAKSRYQSDEILSKLDDDQNDSTKSIQKLRDEFSKLESAKQNVFDDYYLYNKRTEDEFNALIKRYETRQKEIERLLEKVPFPVKNKYGDFDDILNEVGNTILELSTQDQRKLIELLIDRIVPGTPTKLTFRWGEIKEIPVAKTKYSGAGVYFY</sequence>
<proteinExistence type="predicted"/>
<dbReference type="Gene3D" id="3.90.1750.20">
    <property type="entry name" value="Putative Large Serine Recombinase, Chain B, Domain 2"/>
    <property type="match status" value="1"/>
</dbReference>
<protein>
    <submittedName>
        <fullName evidence="3">Recombinase family protein</fullName>
    </submittedName>
</protein>
<dbReference type="InterPro" id="IPR050639">
    <property type="entry name" value="SSR_resolvase"/>
</dbReference>
<comment type="caution">
    <text evidence="3">The sequence shown here is derived from an EMBL/GenBank/DDBJ whole genome shotgun (WGS) entry which is preliminary data.</text>
</comment>
<dbReference type="InterPro" id="IPR011109">
    <property type="entry name" value="DNA_bind_recombinase_dom"/>
</dbReference>
<name>A0ABV4UVJ8_9BACL</name>
<dbReference type="SMART" id="SM00857">
    <property type="entry name" value="Resolvase"/>
    <property type="match status" value="1"/>
</dbReference>
<dbReference type="EMBL" id="JBHDLN010000003">
    <property type="protein sequence ID" value="MFB0841845.1"/>
    <property type="molecule type" value="Genomic_DNA"/>
</dbReference>
<evidence type="ECO:0000313" key="4">
    <source>
        <dbReference type="Proteomes" id="UP001575622"/>
    </source>
</evidence>
<dbReference type="PROSITE" id="PS51737">
    <property type="entry name" value="RECOMBINASE_DNA_BIND"/>
    <property type="match status" value="1"/>
</dbReference>
<dbReference type="Pfam" id="PF13408">
    <property type="entry name" value="Zn_ribbon_recom"/>
    <property type="match status" value="1"/>
</dbReference>
<dbReference type="Gene3D" id="3.40.50.1390">
    <property type="entry name" value="Resolvase, N-terminal catalytic domain"/>
    <property type="match status" value="1"/>
</dbReference>
<dbReference type="Pfam" id="PF00239">
    <property type="entry name" value="Resolvase"/>
    <property type="match status" value="1"/>
</dbReference>
<dbReference type="InterPro" id="IPR036162">
    <property type="entry name" value="Resolvase-like_N_sf"/>
</dbReference>
<gene>
    <name evidence="3" type="ORF">ACEU3E_06670</name>
</gene>
<dbReference type="InterPro" id="IPR006119">
    <property type="entry name" value="Resolv_N"/>
</dbReference>
<dbReference type="PANTHER" id="PTHR30461">
    <property type="entry name" value="DNA-INVERTASE FROM LAMBDOID PROPHAGE"/>
    <property type="match status" value="1"/>
</dbReference>
<dbReference type="SUPFAM" id="SSF53041">
    <property type="entry name" value="Resolvase-like"/>
    <property type="match status" value="1"/>
</dbReference>
<dbReference type="CDD" id="cd00338">
    <property type="entry name" value="Ser_Recombinase"/>
    <property type="match status" value="1"/>
</dbReference>
<keyword evidence="1" id="KW-0175">Coiled coil</keyword>
<reference evidence="3 4" key="1">
    <citation type="submission" date="2024-09" db="EMBL/GenBank/DDBJ databases">
        <authorList>
            <person name="Makale K.P.P."/>
            <person name="Makhzoum A."/>
            <person name="Rantong G."/>
            <person name="Rahube T.O."/>
        </authorList>
    </citation>
    <scope>NUCLEOTIDE SEQUENCE [LARGE SCALE GENOMIC DNA]</scope>
    <source>
        <strain evidence="3 4">KM_D13</strain>
    </source>
</reference>